<feature type="region of interest" description="Disordered" evidence="1">
    <location>
        <begin position="48"/>
        <end position="122"/>
    </location>
</feature>
<proteinExistence type="predicted"/>
<evidence type="ECO:0000256" key="1">
    <source>
        <dbReference type="SAM" id="MobiDB-lite"/>
    </source>
</evidence>
<sequence>MYALPDEISVTPEAGSLASDMVSLGADYSDMTSMPWPDRSALSLNYVLPAPPPRDDESPPVFGPRVPGGLADITNGQGARVDSVSAEDGSDEAGLVRKRGLEQSTASEGRGKRARRGNREAKSWVADMASSWKSRSGSSAWVRCVDSWEEFERDKVVESRLPNSKSRPAEVSRWVTSGRKMGVAPPIDDIDDFGKRWVAWWSSMQPKWRKIGVDGLPVPIGSSGPVQSLSTVRKPGPTGIAFVLETLLWWKDGSDTRLWEMAVDDMRSCLVPNETDR</sequence>
<dbReference type="KEGG" id="cci:CC1G_08379"/>
<dbReference type="InParanoid" id="A8NAC3"/>
<keyword evidence="3" id="KW-1185">Reference proteome</keyword>
<evidence type="ECO:0000313" key="3">
    <source>
        <dbReference type="Proteomes" id="UP000001861"/>
    </source>
</evidence>
<dbReference type="GeneID" id="6008251"/>
<protein>
    <submittedName>
        <fullName evidence="2">Uncharacterized protein</fullName>
    </submittedName>
</protein>
<dbReference type="OrthoDB" id="3250313at2759"/>
<dbReference type="EMBL" id="AACS02000007">
    <property type="protein sequence ID" value="EAU90106.1"/>
    <property type="molecule type" value="Genomic_DNA"/>
</dbReference>
<comment type="caution">
    <text evidence="2">The sequence shown here is derived from an EMBL/GenBank/DDBJ whole genome shotgun (WGS) entry which is preliminary data.</text>
</comment>
<organism evidence="2 3">
    <name type="scientific">Coprinopsis cinerea (strain Okayama-7 / 130 / ATCC MYA-4618 / FGSC 9003)</name>
    <name type="common">Inky cap fungus</name>
    <name type="synonym">Hormographiella aspergillata</name>
    <dbReference type="NCBI Taxonomy" id="240176"/>
    <lineage>
        <taxon>Eukaryota</taxon>
        <taxon>Fungi</taxon>
        <taxon>Dikarya</taxon>
        <taxon>Basidiomycota</taxon>
        <taxon>Agaricomycotina</taxon>
        <taxon>Agaricomycetes</taxon>
        <taxon>Agaricomycetidae</taxon>
        <taxon>Agaricales</taxon>
        <taxon>Agaricineae</taxon>
        <taxon>Psathyrellaceae</taxon>
        <taxon>Coprinopsis</taxon>
    </lineage>
</organism>
<dbReference type="Proteomes" id="UP000001861">
    <property type="component" value="Unassembled WGS sequence"/>
</dbReference>
<dbReference type="STRING" id="240176.A8NAC3"/>
<name>A8NAC3_COPC7</name>
<accession>A8NAC3</accession>
<dbReference type="AlphaFoldDB" id="A8NAC3"/>
<dbReference type="RefSeq" id="XP_001831775.1">
    <property type="nucleotide sequence ID" value="XM_001831723.1"/>
</dbReference>
<dbReference type="VEuPathDB" id="FungiDB:CC1G_08379"/>
<dbReference type="OMA" id="WLAMEDS"/>
<gene>
    <name evidence="2" type="ORF">CC1G_08379</name>
</gene>
<reference evidence="2 3" key="1">
    <citation type="journal article" date="2010" name="Proc. Natl. Acad. Sci. U.S.A.">
        <title>Insights into evolution of multicellular fungi from the assembled chromosomes of the mushroom Coprinopsis cinerea (Coprinus cinereus).</title>
        <authorList>
            <person name="Stajich J.E."/>
            <person name="Wilke S.K."/>
            <person name="Ahren D."/>
            <person name="Au C.H."/>
            <person name="Birren B.W."/>
            <person name="Borodovsky M."/>
            <person name="Burns C."/>
            <person name="Canback B."/>
            <person name="Casselton L.A."/>
            <person name="Cheng C.K."/>
            <person name="Deng J."/>
            <person name="Dietrich F.S."/>
            <person name="Fargo D.C."/>
            <person name="Farman M.L."/>
            <person name="Gathman A.C."/>
            <person name="Goldberg J."/>
            <person name="Guigo R."/>
            <person name="Hoegger P.J."/>
            <person name="Hooker J.B."/>
            <person name="Huggins A."/>
            <person name="James T.Y."/>
            <person name="Kamada T."/>
            <person name="Kilaru S."/>
            <person name="Kodira C."/>
            <person name="Kues U."/>
            <person name="Kupfer D."/>
            <person name="Kwan H.S."/>
            <person name="Lomsadze A."/>
            <person name="Li W."/>
            <person name="Lilly W.W."/>
            <person name="Ma L.J."/>
            <person name="Mackey A.J."/>
            <person name="Manning G."/>
            <person name="Martin F."/>
            <person name="Muraguchi H."/>
            <person name="Natvig D.O."/>
            <person name="Palmerini H."/>
            <person name="Ramesh M.A."/>
            <person name="Rehmeyer C.J."/>
            <person name="Roe B.A."/>
            <person name="Shenoy N."/>
            <person name="Stanke M."/>
            <person name="Ter-Hovhannisyan V."/>
            <person name="Tunlid A."/>
            <person name="Velagapudi R."/>
            <person name="Vision T.J."/>
            <person name="Zeng Q."/>
            <person name="Zolan M.E."/>
            <person name="Pukkila P.J."/>
        </authorList>
    </citation>
    <scope>NUCLEOTIDE SEQUENCE [LARGE SCALE GENOMIC DNA]</scope>
    <source>
        <strain evidence="3">Okayama-7 / 130 / ATCC MYA-4618 / FGSC 9003</strain>
    </source>
</reference>
<evidence type="ECO:0000313" key="2">
    <source>
        <dbReference type="EMBL" id="EAU90106.1"/>
    </source>
</evidence>